<comment type="caution">
    <text evidence="7">The sequence shown here is derived from an EMBL/GenBank/DDBJ whole genome shotgun (WGS) entry which is preliminary data.</text>
</comment>
<evidence type="ECO:0000313" key="8">
    <source>
        <dbReference type="Proteomes" id="UP000254134"/>
    </source>
</evidence>
<protein>
    <submittedName>
        <fullName evidence="7">AhpC/TSA-type protein</fullName>
    </submittedName>
</protein>
<dbReference type="InterPro" id="IPR050553">
    <property type="entry name" value="Thioredoxin_ResA/DsbE_sf"/>
</dbReference>
<reference evidence="7 8" key="1">
    <citation type="submission" date="2018-07" db="EMBL/GenBank/DDBJ databases">
        <title>High-quality-draft genome sequence of Gaiella occulta.</title>
        <authorList>
            <person name="Severino R."/>
            <person name="Froufe H.J.C."/>
            <person name="Rainey F.A."/>
            <person name="Barroso C."/>
            <person name="Albuquerque L."/>
            <person name="Lobo-Da-Cunha A."/>
            <person name="Da Costa M.S."/>
            <person name="Egas C."/>
        </authorList>
    </citation>
    <scope>NUCLEOTIDE SEQUENCE [LARGE SCALE GENOMIC DNA]</scope>
    <source>
        <strain evidence="7 8">F2-233</strain>
    </source>
</reference>
<dbReference type="GO" id="GO:0017004">
    <property type="term" value="P:cytochrome complex assembly"/>
    <property type="evidence" value="ECO:0007669"/>
    <property type="project" value="UniProtKB-KW"/>
</dbReference>
<dbReference type="InterPro" id="IPR000866">
    <property type="entry name" value="AhpC/TSA"/>
</dbReference>
<dbReference type="PROSITE" id="PS51352">
    <property type="entry name" value="THIOREDOXIN_2"/>
    <property type="match status" value="1"/>
</dbReference>
<dbReference type="RefSeq" id="WP_114796859.1">
    <property type="nucleotide sequence ID" value="NZ_QQZY01000006.1"/>
</dbReference>
<dbReference type="OrthoDB" id="9796554at2"/>
<proteinExistence type="predicted"/>
<comment type="subcellular location">
    <subcellularLocation>
        <location evidence="1">Cell envelope</location>
    </subcellularLocation>
</comment>
<keyword evidence="3" id="KW-0735">Signal-anchor</keyword>
<gene>
    <name evidence="7" type="ORF">Gocc_2451</name>
</gene>
<organism evidence="7 8">
    <name type="scientific">Gaiella occulta</name>
    <dbReference type="NCBI Taxonomy" id="1002870"/>
    <lineage>
        <taxon>Bacteria</taxon>
        <taxon>Bacillati</taxon>
        <taxon>Actinomycetota</taxon>
        <taxon>Thermoleophilia</taxon>
        <taxon>Gaiellales</taxon>
        <taxon>Gaiellaceae</taxon>
        <taxon>Gaiella</taxon>
    </lineage>
</organism>
<dbReference type="SUPFAM" id="SSF52833">
    <property type="entry name" value="Thioredoxin-like"/>
    <property type="match status" value="1"/>
</dbReference>
<dbReference type="CDD" id="cd02966">
    <property type="entry name" value="TlpA_like_family"/>
    <property type="match status" value="1"/>
</dbReference>
<dbReference type="GO" id="GO:0016209">
    <property type="term" value="F:antioxidant activity"/>
    <property type="evidence" value="ECO:0007669"/>
    <property type="project" value="InterPro"/>
</dbReference>
<dbReference type="Proteomes" id="UP000254134">
    <property type="component" value="Unassembled WGS sequence"/>
</dbReference>
<dbReference type="PANTHER" id="PTHR42852:SF6">
    <property type="entry name" value="THIOL:DISULFIDE INTERCHANGE PROTEIN DSBE"/>
    <property type="match status" value="1"/>
</dbReference>
<name>A0A7M2YWN7_9ACTN</name>
<evidence type="ECO:0000256" key="5">
    <source>
        <dbReference type="ARBA" id="ARBA00023284"/>
    </source>
</evidence>
<evidence type="ECO:0000256" key="4">
    <source>
        <dbReference type="ARBA" id="ARBA00023157"/>
    </source>
</evidence>
<dbReference type="PANTHER" id="PTHR42852">
    <property type="entry name" value="THIOL:DISULFIDE INTERCHANGE PROTEIN DSBE"/>
    <property type="match status" value="1"/>
</dbReference>
<sequence>MSGRARMAGQAAALAAVVALLALLVWKVAFGSGDGAAGQLARGDNPVAPPFALPRIDAAGGTLSLPALRGKAVVVNFWASWCIPCKDEAPALQATYVRYRDQGLVIVGVDAQDFRQDARRFMKRYGVTYPVVYDGSGSTLGAWGVTGFPETFFVDRQGRLVGERIQGGIDTDRNKDAFAQGVALALGTAR</sequence>
<keyword evidence="5" id="KW-0676">Redox-active center</keyword>
<dbReference type="Gene3D" id="3.40.30.10">
    <property type="entry name" value="Glutaredoxin"/>
    <property type="match status" value="1"/>
</dbReference>
<evidence type="ECO:0000256" key="1">
    <source>
        <dbReference type="ARBA" id="ARBA00004196"/>
    </source>
</evidence>
<feature type="domain" description="Thioredoxin" evidence="6">
    <location>
        <begin position="42"/>
        <end position="187"/>
    </location>
</feature>
<evidence type="ECO:0000256" key="2">
    <source>
        <dbReference type="ARBA" id="ARBA00022748"/>
    </source>
</evidence>
<reference evidence="8" key="2">
    <citation type="journal article" date="2019" name="MicrobiologyOpen">
        <title>High-quality draft genome sequence of Gaiella occulta isolated from a 150 meter deep mineral water borehole and comparison with the genome sequences of other deep-branching lineages of the phylum Actinobacteria.</title>
        <authorList>
            <person name="Severino R."/>
            <person name="Froufe H.J.C."/>
            <person name="Barroso C."/>
            <person name="Albuquerque L."/>
            <person name="Lobo-da-Cunha A."/>
            <person name="da Costa M.S."/>
            <person name="Egas C."/>
        </authorList>
    </citation>
    <scope>NUCLEOTIDE SEQUENCE [LARGE SCALE GENOMIC DNA]</scope>
    <source>
        <strain evidence="8">F2-233</strain>
    </source>
</reference>
<keyword evidence="2" id="KW-0201">Cytochrome c-type biogenesis</keyword>
<keyword evidence="3" id="KW-0812">Transmembrane</keyword>
<accession>A0A7M2YWN7</accession>
<evidence type="ECO:0000259" key="6">
    <source>
        <dbReference type="PROSITE" id="PS51352"/>
    </source>
</evidence>
<dbReference type="AlphaFoldDB" id="A0A7M2YWN7"/>
<evidence type="ECO:0000313" key="7">
    <source>
        <dbReference type="EMBL" id="RDI73887.1"/>
    </source>
</evidence>
<dbReference type="GO" id="GO:0016491">
    <property type="term" value="F:oxidoreductase activity"/>
    <property type="evidence" value="ECO:0007669"/>
    <property type="project" value="InterPro"/>
</dbReference>
<dbReference type="EMBL" id="QQZY01000006">
    <property type="protein sequence ID" value="RDI73887.1"/>
    <property type="molecule type" value="Genomic_DNA"/>
</dbReference>
<keyword evidence="4" id="KW-1015">Disulfide bond</keyword>
<dbReference type="Pfam" id="PF00578">
    <property type="entry name" value="AhpC-TSA"/>
    <property type="match status" value="1"/>
</dbReference>
<dbReference type="InterPro" id="IPR013766">
    <property type="entry name" value="Thioredoxin_domain"/>
</dbReference>
<keyword evidence="8" id="KW-1185">Reference proteome</keyword>
<evidence type="ECO:0000256" key="3">
    <source>
        <dbReference type="ARBA" id="ARBA00022968"/>
    </source>
</evidence>
<dbReference type="InterPro" id="IPR036249">
    <property type="entry name" value="Thioredoxin-like_sf"/>
</dbReference>
<dbReference type="GO" id="GO:0030313">
    <property type="term" value="C:cell envelope"/>
    <property type="evidence" value="ECO:0007669"/>
    <property type="project" value="UniProtKB-SubCell"/>
</dbReference>